<dbReference type="Gene3D" id="3.40.50.300">
    <property type="entry name" value="P-loop containing nucleotide triphosphate hydrolases"/>
    <property type="match status" value="1"/>
</dbReference>
<comment type="similarity">
    <text evidence="2">Belongs to the ORC5 family.</text>
</comment>
<evidence type="ECO:0000256" key="4">
    <source>
        <dbReference type="ARBA" id="ARBA00022741"/>
    </source>
</evidence>
<name>A0A061BHR7_CYBFA</name>
<dbReference type="InterPro" id="IPR041664">
    <property type="entry name" value="AAA_16"/>
</dbReference>
<gene>
    <name evidence="10" type="ORF">CYFA0S_32e00342g</name>
</gene>
<dbReference type="Pfam" id="PF21639">
    <property type="entry name" value="ORC5_lid"/>
    <property type="match status" value="1"/>
</dbReference>
<comment type="subcellular location">
    <subcellularLocation>
        <location evidence="1">Nucleus</location>
    </subcellularLocation>
</comment>
<dbReference type="GO" id="GO:0005664">
    <property type="term" value="C:nuclear origin of replication recognition complex"/>
    <property type="evidence" value="ECO:0007669"/>
    <property type="project" value="TreeGrafter"/>
</dbReference>
<protein>
    <submittedName>
        <fullName evidence="10">CYFA0S32e00342g1_1</fullName>
    </submittedName>
</protein>
<proteinExistence type="inferred from homology"/>
<evidence type="ECO:0000259" key="7">
    <source>
        <dbReference type="Pfam" id="PF13191"/>
    </source>
</evidence>
<evidence type="ECO:0000256" key="2">
    <source>
        <dbReference type="ARBA" id="ARBA00006269"/>
    </source>
</evidence>
<dbReference type="GO" id="GO:0003688">
    <property type="term" value="F:DNA replication origin binding"/>
    <property type="evidence" value="ECO:0007669"/>
    <property type="project" value="TreeGrafter"/>
</dbReference>
<dbReference type="PANTHER" id="PTHR12705:SF0">
    <property type="entry name" value="ORIGIN RECOGNITION COMPLEX SUBUNIT 5"/>
    <property type="match status" value="1"/>
</dbReference>
<dbReference type="OrthoDB" id="365981at2759"/>
<organism evidence="10">
    <name type="scientific">Cyberlindnera fabianii</name>
    <name type="common">Yeast</name>
    <name type="synonym">Hansenula fabianii</name>
    <dbReference type="NCBI Taxonomy" id="36022"/>
    <lineage>
        <taxon>Eukaryota</taxon>
        <taxon>Fungi</taxon>
        <taxon>Dikarya</taxon>
        <taxon>Ascomycota</taxon>
        <taxon>Saccharomycotina</taxon>
        <taxon>Saccharomycetes</taxon>
        <taxon>Phaffomycetales</taxon>
        <taxon>Phaffomycetaceae</taxon>
        <taxon>Cyberlindnera</taxon>
    </lineage>
</organism>
<dbReference type="PANTHER" id="PTHR12705">
    <property type="entry name" value="ORIGIN RECOGNITION COMPLEX SUBUNIT 5"/>
    <property type="match status" value="1"/>
</dbReference>
<evidence type="ECO:0000256" key="5">
    <source>
        <dbReference type="ARBA" id="ARBA00022840"/>
    </source>
</evidence>
<dbReference type="SUPFAM" id="SSF52540">
    <property type="entry name" value="P-loop containing nucleoside triphosphate hydrolases"/>
    <property type="match status" value="1"/>
</dbReference>
<dbReference type="InterPro" id="IPR020796">
    <property type="entry name" value="ORC5"/>
</dbReference>
<reference evidence="10" key="1">
    <citation type="journal article" date="2014" name="Genome Announc.">
        <title>Genome sequence of the yeast Cyberlindnera fabianii (Hansenula fabianii).</title>
        <authorList>
            <person name="Freel K.C."/>
            <person name="Sarilar V."/>
            <person name="Neuveglise C."/>
            <person name="Devillers H."/>
            <person name="Friedrich A."/>
            <person name="Schacherer J."/>
        </authorList>
    </citation>
    <scope>NUCLEOTIDE SEQUENCE</scope>
    <source>
        <strain evidence="10">YJS4271</strain>
    </source>
</reference>
<evidence type="ECO:0000256" key="6">
    <source>
        <dbReference type="ARBA" id="ARBA00023242"/>
    </source>
</evidence>
<dbReference type="GO" id="GO:0006270">
    <property type="term" value="P:DNA replication initiation"/>
    <property type="evidence" value="ECO:0007669"/>
    <property type="project" value="TreeGrafter"/>
</dbReference>
<feature type="domain" description="ORC5 lid" evidence="9">
    <location>
        <begin position="209"/>
        <end position="263"/>
    </location>
</feature>
<evidence type="ECO:0000259" key="9">
    <source>
        <dbReference type="Pfam" id="PF21639"/>
    </source>
</evidence>
<evidence type="ECO:0000256" key="1">
    <source>
        <dbReference type="ARBA" id="ARBA00004123"/>
    </source>
</evidence>
<dbReference type="Pfam" id="PF13191">
    <property type="entry name" value="AAA_16"/>
    <property type="match status" value="1"/>
</dbReference>
<dbReference type="InterPro" id="IPR047088">
    <property type="entry name" value="ORC5_C"/>
</dbReference>
<evidence type="ECO:0000256" key="3">
    <source>
        <dbReference type="ARBA" id="ARBA00022705"/>
    </source>
</evidence>
<accession>A0A061BHR7</accession>
<sequence length="429" mass="49128">MSHVIGRDEQKELLEAFLGAEVSTAPPSLIVHGPTSTGKTLTLRCVLDQLKVRQTWVSCDECVSSKILWKKVMQGIRLDSGKVGKKDLTLDALSTGSFQAFLKQLHDFVMDYDYNEMHYVVLDRCDQIMEDGDDLFRNFRKFHEVTSISNICVIFVCTTIPRQLITATIPAVCFDNYTSQEAIFILSDNVLCQFPENLFISTKMQDQFWESYVKLIVESYYTYTTNVVLLRSILIKLWPKFIEPVISGEIKLQDFHLLYRKNFKLIGSEFAITTSIVDDLEDQEETLTSNLPNMSKILLLAGYIASFNDVKYDWVFFAKLKDYHKKKTGHKSWRTVRVDSRLLEPSPFDLERLFAITHALYNIESGLQLAPSVDLMTQVANLGSMKLFLKSSNVDYIGGKTKWKINCSYDFIKGIANDSSFPIDNYLAE</sequence>
<dbReference type="InterPro" id="IPR027417">
    <property type="entry name" value="P-loop_NTPase"/>
</dbReference>
<dbReference type="AlphaFoldDB" id="A0A061BHR7"/>
<dbReference type="EMBL" id="LK052917">
    <property type="protein sequence ID" value="CDR47440.1"/>
    <property type="molecule type" value="Genomic_DNA"/>
</dbReference>
<evidence type="ECO:0000313" key="10">
    <source>
        <dbReference type="EMBL" id="CDR47440.1"/>
    </source>
</evidence>
<keyword evidence="4" id="KW-0547">Nucleotide-binding</keyword>
<dbReference type="Pfam" id="PF14630">
    <property type="entry name" value="ORC5_C"/>
    <property type="match status" value="1"/>
</dbReference>
<feature type="domain" description="Orc1-like AAA ATPase" evidence="7">
    <location>
        <begin position="4"/>
        <end position="145"/>
    </location>
</feature>
<feature type="domain" description="Origin recognition complex subunit 5 C-terminal" evidence="8">
    <location>
        <begin position="291"/>
        <end position="427"/>
    </location>
</feature>
<keyword evidence="5" id="KW-0067">ATP-binding</keyword>
<dbReference type="PhylomeDB" id="A0A061BHR7"/>
<keyword evidence="3" id="KW-0235">DNA replication</keyword>
<evidence type="ECO:0000259" key="8">
    <source>
        <dbReference type="Pfam" id="PF14630"/>
    </source>
</evidence>
<keyword evidence="6" id="KW-0539">Nucleus</keyword>
<dbReference type="InterPro" id="IPR048866">
    <property type="entry name" value="ORC5_lid"/>
</dbReference>